<feature type="transmembrane region" description="Helical" evidence="1">
    <location>
        <begin position="6"/>
        <end position="26"/>
    </location>
</feature>
<proteinExistence type="predicted"/>
<evidence type="ECO:0000313" key="2">
    <source>
        <dbReference type="EMBL" id="XDV73409.1"/>
    </source>
</evidence>
<keyword evidence="1" id="KW-0812">Transmembrane</keyword>
<gene>
    <name evidence="2" type="ORF">ABQM86_09735</name>
</gene>
<keyword evidence="1" id="KW-1133">Transmembrane helix</keyword>
<evidence type="ECO:0000256" key="1">
    <source>
        <dbReference type="SAM" id="Phobius"/>
    </source>
</evidence>
<feature type="transmembrane region" description="Helical" evidence="1">
    <location>
        <begin position="109"/>
        <end position="130"/>
    </location>
</feature>
<reference evidence="2" key="1">
    <citation type="submission" date="2024-07" db="EMBL/GenBank/DDBJ databases">
        <authorList>
            <person name="Li J."/>
            <person name="Wei H."/>
            <person name="Ma J."/>
        </authorList>
    </citation>
    <scope>NUCLEOTIDE SEQUENCE</scope>
    <source>
        <strain evidence="2">AMU7</strain>
    </source>
</reference>
<name>A0AB39YUG3_9MICC</name>
<feature type="transmembrane region" description="Helical" evidence="1">
    <location>
        <begin position="80"/>
        <end position="97"/>
    </location>
</feature>
<dbReference type="EMBL" id="CP165735">
    <property type="protein sequence ID" value="XDV73409.1"/>
    <property type="molecule type" value="Genomic_DNA"/>
</dbReference>
<organism evidence="2">
    <name type="scientific">Paenarthrobacter sp. AMU7</name>
    <dbReference type="NCBI Taxonomy" id="3162492"/>
    <lineage>
        <taxon>Bacteria</taxon>
        <taxon>Bacillati</taxon>
        <taxon>Actinomycetota</taxon>
        <taxon>Actinomycetes</taxon>
        <taxon>Micrococcales</taxon>
        <taxon>Micrococcaceae</taxon>
        <taxon>Paenarthrobacter</taxon>
    </lineage>
</organism>
<dbReference type="AlphaFoldDB" id="A0AB39YUG3"/>
<sequence>MTPPIAYFQAAATAIPALMIAVAVGMRRGHKLAELSGTNATRRIMNLNVVLLLFFLIGAGEVNALLAIATNGGTAVQGYWAYQGIILAFAQLGHELVTPVLSGIEDKKLLWVGRIYTMILPLVALAYGQAVFFGPDYNLMIITQRCIDELRERFGWLASTAEVIKLNPVYSL</sequence>
<protein>
    <submittedName>
        <fullName evidence="2">Uncharacterized protein</fullName>
    </submittedName>
</protein>
<dbReference type="RefSeq" id="WP_369746491.1">
    <property type="nucleotide sequence ID" value="NZ_CP165735.1"/>
</dbReference>
<accession>A0AB39YUG3</accession>
<feature type="transmembrane region" description="Helical" evidence="1">
    <location>
        <begin position="47"/>
        <end position="68"/>
    </location>
</feature>
<keyword evidence="1" id="KW-0472">Membrane</keyword>